<name>A0A835XJF0_9CHLO</name>
<evidence type="ECO:0000259" key="2">
    <source>
        <dbReference type="PROSITE" id="PS50053"/>
    </source>
</evidence>
<protein>
    <recommendedName>
        <fullName evidence="2">Ubiquitin-like domain-containing protein</fullName>
    </recommendedName>
</protein>
<keyword evidence="4" id="KW-1185">Reference proteome</keyword>
<comment type="caution">
    <text evidence="3">The sequence shown here is derived from an EMBL/GenBank/DDBJ whole genome shotgun (WGS) entry which is preliminary data.</text>
</comment>
<gene>
    <name evidence="3" type="ORF">HYH03_016729</name>
</gene>
<dbReference type="OrthoDB" id="428577at2759"/>
<dbReference type="InterPro" id="IPR000626">
    <property type="entry name" value="Ubiquitin-like_dom"/>
</dbReference>
<keyword evidence="1" id="KW-0732">Signal</keyword>
<accession>A0A835XJF0</accession>
<proteinExistence type="predicted"/>
<dbReference type="Proteomes" id="UP000612055">
    <property type="component" value="Unassembled WGS sequence"/>
</dbReference>
<dbReference type="PROSITE" id="PS50053">
    <property type="entry name" value="UBIQUITIN_2"/>
    <property type="match status" value="1"/>
</dbReference>
<dbReference type="AlphaFoldDB" id="A0A835XJF0"/>
<feature type="chain" id="PRO_5032684745" description="Ubiquitin-like domain-containing protein" evidence="1">
    <location>
        <begin position="23"/>
        <end position="131"/>
    </location>
</feature>
<evidence type="ECO:0000313" key="4">
    <source>
        <dbReference type="Proteomes" id="UP000612055"/>
    </source>
</evidence>
<evidence type="ECO:0000313" key="3">
    <source>
        <dbReference type="EMBL" id="KAG2484500.1"/>
    </source>
</evidence>
<dbReference type="EMBL" id="JAEHOE010000149">
    <property type="protein sequence ID" value="KAG2484500.1"/>
    <property type="molecule type" value="Genomic_DNA"/>
</dbReference>
<feature type="signal peptide" evidence="1">
    <location>
        <begin position="1"/>
        <end position="22"/>
    </location>
</feature>
<organism evidence="3 4">
    <name type="scientific">Edaphochlamys debaryana</name>
    <dbReference type="NCBI Taxonomy" id="47281"/>
    <lineage>
        <taxon>Eukaryota</taxon>
        <taxon>Viridiplantae</taxon>
        <taxon>Chlorophyta</taxon>
        <taxon>core chlorophytes</taxon>
        <taxon>Chlorophyceae</taxon>
        <taxon>CS clade</taxon>
        <taxon>Chlamydomonadales</taxon>
        <taxon>Chlamydomonadales incertae sedis</taxon>
        <taxon>Edaphochlamys</taxon>
    </lineage>
</organism>
<feature type="domain" description="Ubiquitin-like" evidence="2">
    <location>
        <begin position="110"/>
        <end position="131"/>
    </location>
</feature>
<reference evidence="3" key="1">
    <citation type="journal article" date="2020" name="bioRxiv">
        <title>Comparative genomics of Chlamydomonas.</title>
        <authorList>
            <person name="Craig R.J."/>
            <person name="Hasan A.R."/>
            <person name="Ness R.W."/>
            <person name="Keightley P.D."/>
        </authorList>
    </citation>
    <scope>NUCLEOTIDE SEQUENCE</scope>
    <source>
        <strain evidence="3">CCAP 11/70</strain>
    </source>
</reference>
<sequence length="131" mass="13158">MAGAPWLLLSFAAPSDYQAAAALSVSPAPDALVRVFLMWERLAAPVAACGSLAAEAARVGVLRREGARLAVLEWGGMEVVEAAWADAAAPAGSSSGSGFGGAPVPLQPVQRLIFGGRTLGDGELLAQCGVA</sequence>
<evidence type="ECO:0000256" key="1">
    <source>
        <dbReference type="SAM" id="SignalP"/>
    </source>
</evidence>